<accession>A0A7V2ZLB3</accession>
<evidence type="ECO:0000256" key="4">
    <source>
        <dbReference type="PIRSR" id="PIRSR001227-1"/>
    </source>
</evidence>
<evidence type="ECO:0000313" key="7">
    <source>
        <dbReference type="EMBL" id="HFI92096.1"/>
    </source>
</evidence>
<protein>
    <submittedName>
        <fullName evidence="7">Penicillin acylase family protein</fullName>
    </submittedName>
</protein>
<evidence type="ECO:0000256" key="6">
    <source>
        <dbReference type="SAM" id="Phobius"/>
    </source>
</evidence>
<dbReference type="GO" id="GO:0017000">
    <property type="term" value="P:antibiotic biosynthetic process"/>
    <property type="evidence" value="ECO:0007669"/>
    <property type="project" value="InterPro"/>
</dbReference>
<dbReference type="Gene3D" id="1.10.1400.10">
    <property type="match status" value="1"/>
</dbReference>
<keyword evidence="2" id="KW-0378">Hydrolase</keyword>
<dbReference type="Gene3D" id="1.10.439.10">
    <property type="entry name" value="Penicillin Amidohydrolase, domain 1"/>
    <property type="match status" value="1"/>
</dbReference>
<keyword evidence="6" id="KW-1133">Transmembrane helix</keyword>
<dbReference type="InterPro" id="IPR029055">
    <property type="entry name" value="Ntn_hydrolases_N"/>
</dbReference>
<reference evidence="7" key="1">
    <citation type="journal article" date="2020" name="mSystems">
        <title>Genome- and Community-Level Interaction Insights into Carbon Utilization and Element Cycling Functions of Hydrothermarchaeota in Hydrothermal Sediment.</title>
        <authorList>
            <person name="Zhou Z."/>
            <person name="Liu Y."/>
            <person name="Xu W."/>
            <person name="Pan J."/>
            <person name="Luo Z.H."/>
            <person name="Li M."/>
        </authorList>
    </citation>
    <scope>NUCLEOTIDE SEQUENCE [LARGE SCALE GENOMIC DNA]</scope>
    <source>
        <strain evidence="7">SpSt-479</strain>
    </source>
</reference>
<dbReference type="GO" id="GO:0046872">
    <property type="term" value="F:metal ion binding"/>
    <property type="evidence" value="ECO:0007669"/>
    <property type="project" value="UniProtKB-KW"/>
</dbReference>
<dbReference type="InterPro" id="IPR043146">
    <property type="entry name" value="Penicillin_amidase_N_B-knob"/>
</dbReference>
<keyword evidence="5" id="KW-0106">Calcium</keyword>
<keyword evidence="3" id="KW-0865">Zymogen</keyword>
<dbReference type="PIRSF" id="PIRSF001227">
    <property type="entry name" value="Pen_acylase"/>
    <property type="match status" value="1"/>
</dbReference>
<dbReference type="InterPro" id="IPR014395">
    <property type="entry name" value="Pen/GL7ACA/AHL_acylase"/>
</dbReference>
<dbReference type="Pfam" id="PF01804">
    <property type="entry name" value="Penicil_amidase"/>
    <property type="match status" value="1"/>
</dbReference>
<keyword evidence="6" id="KW-0812">Transmembrane</keyword>
<evidence type="ECO:0000256" key="1">
    <source>
        <dbReference type="ARBA" id="ARBA00006586"/>
    </source>
</evidence>
<dbReference type="SUPFAM" id="SSF56235">
    <property type="entry name" value="N-terminal nucleophile aminohydrolases (Ntn hydrolases)"/>
    <property type="match status" value="1"/>
</dbReference>
<dbReference type="AlphaFoldDB" id="A0A7V2ZLB3"/>
<dbReference type="CDD" id="cd03747">
    <property type="entry name" value="Ntn_PGA_like"/>
    <property type="match status" value="1"/>
</dbReference>
<evidence type="ECO:0000256" key="3">
    <source>
        <dbReference type="ARBA" id="ARBA00023145"/>
    </source>
</evidence>
<dbReference type="InterPro" id="IPR023343">
    <property type="entry name" value="Penicillin_amidase_dom1"/>
</dbReference>
<keyword evidence="6" id="KW-0472">Membrane</keyword>
<name>A0A7V2ZLB3_9BACT</name>
<dbReference type="PANTHER" id="PTHR34218">
    <property type="entry name" value="PEPTIDASE S45 PENICILLIN AMIDASE"/>
    <property type="match status" value="1"/>
</dbReference>
<feature type="binding site" evidence="5">
    <location>
        <position position="329"/>
    </location>
    <ligand>
        <name>Ca(2+)</name>
        <dbReference type="ChEBI" id="CHEBI:29108"/>
    </ligand>
</feature>
<organism evidence="7">
    <name type="scientific">Ignavibacterium album</name>
    <dbReference type="NCBI Taxonomy" id="591197"/>
    <lineage>
        <taxon>Bacteria</taxon>
        <taxon>Pseudomonadati</taxon>
        <taxon>Ignavibacteriota</taxon>
        <taxon>Ignavibacteria</taxon>
        <taxon>Ignavibacteriales</taxon>
        <taxon>Ignavibacteriaceae</taxon>
        <taxon>Ignavibacterium</taxon>
    </lineage>
</organism>
<keyword evidence="5" id="KW-0479">Metal-binding</keyword>
<dbReference type="EMBL" id="DSUJ01000008">
    <property type="protein sequence ID" value="HFI92096.1"/>
    <property type="molecule type" value="Genomic_DNA"/>
</dbReference>
<feature type="active site" description="Nucleophile" evidence="4">
    <location>
        <position position="254"/>
    </location>
</feature>
<comment type="caution">
    <text evidence="7">The sequence shown here is derived from an EMBL/GenBank/DDBJ whole genome shotgun (WGS) entry which is preliminary data.</text>
</comment>
<feature type="binding site" evidence="5">
    <location>
        <position position="326"/>
    </location>
    <ligand>
        <name>Ca(2+)</name>
        <dbReference type="ChEBI" id="CHEBI:29108"/>
    </ligand>
</feature>
<dbReference type="InterPro" id="IPR043147">
    <property type="entry name" value="Penicillin_amidase_A-knob"/>
</dbReference>
<dbReference type="PANTHER" id="PTHR34218:SF4">
    <property type="entry name" value="ACYL-HOMOSERINE LACTONE ACYLASE QUIP"/>
    <property type="match status" value="1"/>
</dbReference>
<dbReference type="Gene3D" id="2.30.120.10">
    <property type="match status" value="1"/>
</dbReference>
<comment type="similarity">
    <text evidence="1">Belongs to the peptidase S45 family.</text>
</comment>
<dbReference type="Gene3D" id="3.60.20.10">
    <property type="entry name" value="Glutamine Phosphoribosylpyrophosphate, subunit 1, domain 1"/>
    <property type="match status" value="1"/>
</dbReference>
<dbReference type="InterPro" id="IPR002692">
    <property type="entry name" value="S45"/>
</dbReference>
<sequence>MPKWLKILIGILSSLFAVIIFAGIFFYNMLTSSLPEYEGTIQSKKIISDVEIYRDSFAIPYIVAENDEDVAFALGYLHAQERLFIMDLIRRAGEGRLSEILGEKGLPFDKMFRTVGIKSSILENYDKYDPQVIKILQAYSDGVNLYIDQNKNNYSIEFDVLGYQPEYWKPLHSLIVIRMMGWELNLSWWVDFTYAELIEKFGVDKTIETLPDISVSNLQKISSSKVVTNLTEDFIKTNLAFRNFIGWRGTQVGSNNWAVSPNKSLSGKPIIANDPHLAFSAPGKWYAVVIRSRDWNAAGVSLPGVPGIVIGKNDNISWALTNLMNDDADYYYEKLDSSKNNYLLDGKWQPLQIIKDTIKIKNQKPEIIEIRKTHRGPIISQIHPFTFIYNDDGQKYNAMSMKWLGNSFSDEMLAFLKINKAQNFSEFKNAVSYFALPGQNFLYADNHGNIGYAMGARIPIRSQTASTIISDGTASANDWKGFVSEEEKKVIFNPQENYFATANNNLFPDLKFHISNLWEPSSRIDRINFLLRQKEKHSVKDFQNYQMDQISEYAKLIVPYIIEAFSATKVKDENLKESLELFEKWDYQMSGYNQVTTIYQVFLKYLLRNTYYDEMGEDLFNKFLFIVNVPYRSLLKVLQSDASWFDDVTTNQIENKNFIIRKSLSDALSYLEKKYGKDLSNWQWGKLHKVVFKHPFSGAVSLIDKFVNIGPFEIGGDGTTIFNTEYPFAKSIEEFSAFRHEEFENILGPSMRFVYDFAKPEEIYLTLTTGQSGNLFSKHYSDMSELWLNGKSIKIKTDIQSIKSPDKKLLRIVRAN</sequence>
<proteinExistence type="inferred from homology"/>
<evidence type="ECO:0000256" key="2">
    <source>
        <dbReference type="ARBA" id="ARBA00022801"/>
    </source>
</evidence>
<comment type="cofactor">
    <cofactor evidence="5">
        <name>Ca(2+)</name>
        <dbReference type="ChEBI" id="CHEBI:29108"/>
    </cofactor>
    <text evidence="5">Binds 1 Ca(2+) ion per dimer.</text>
</comment>
<gene>
    <name evidence="7" type="ORF">ENS31_11310</name>
</gene>
<evidence type="ECO:0000256" key="5">
    <source>
        <dbReference type="PIRSR" id="PIRSR001227-2"/>
    </source>
</evidence>
<dbReference type="GO" id="GO:0016811">
    <property type="term" value="F:hydrolase activity, acting on carbon-nitrogen (but not peptide) bonds, in linear amides"/>
    <property type="evidence" value="ECO:0007669"/>
    <property type="project" value="InterPro"/>
</dbReference>
<feature type="transmembrane region" description="Helical" evidence="6">
    <location>
        <begin position="7"/>
        <end position="27"/>
    </location>
</feature>